<dbReference type="CDD" id="cd09874">
    <property type="entry name" value="PIN_MT3492-like"/>
    <property type="match status" value="1"/>
</dbReference>
<dbReference type="InterPro" id="IPR022907">
    <property type="entry name" value="VapC_family"/>
</dbReference>
<dbReference type="InterPro" id="IPR002716">
    <property type="entry name" value="PIN_dom"/>
</dbReference>
<protein>
    <recommendedName>
        <fullName evidence="6">Ribonuclease VapC</fullName>
        <shortName evidence="6">RNase VapC</shortName>
        <ecNumber evidence="6">3.1.-.-</ecNumber>
    </recommendedName>
    <alternativeName>
        <fullName evidence="6">Toxin VapC</fullName>
    </alternativeName>
</protein>
<feature type="binding site" evidence="6">
    <location>
        <position position="89"/>
    </location>
    <ligand>
        <name>Mg(2+)</name>
        <dbReference type="ChEBI" id="CHEBI:18420"/>
    </ligand>
</feature>
<dbReference type="OrthoDB" id="4750219at2"/>
<dbReference type="HAMAP" id="MF_00265">
    <property type="entry name" value="VapC_Nob1"/>
    <property type="match status" value="1"/>
</dbReference>
<dbReference type="GO" id="GO:0004540">
    <property type="term" value="F:RNA nuclease activity"/>
    <property type="evidence" value="ECO:0007669"/>
    <property type="project" value="InterPro"/>
</dbReference>
<feature type="binding site" evidence="6">
    <location>
        <position position="5"/>
    </location>
    <ligand>
        <name>Mg(2+)</name>
        <dbReference type="ChEBI" id="CHEBI:18420"/>
    </ligand>
</feature>
<gene>
    <name evidence="6" type="primary">vapC</name>
    <name evidence="8" type="ORF">SAMN04488564_105609</name>
</gene>
<dbReference type="GO" id="GO:0016787">
    <property type="term" value="F:hydrolase activity"/>
    <property type="evidence" value="ECO:0007669"/>
    <property type="project" value="UniProtKB-KW"/>
</dbReference>
<evidence type="ECO:0000256" key="2">
    <source>
        <dbReference type="ARBA" id="ARBA00022722"/>
    </source>
</evidence>
<evidence type="ECO:0000256" key="4">
    <source>
        <dbReference type="ARBA" id="ARBA00022801"/>
    </source>
</evidence>
<name>A0A1I6EV87_9PSEU</name>
<evidence type="ECO:0000259" key="7">
    <source>
        <dbReference type="Pfam" id="PF01850"/>
    </source>
</evidence>
<comment type="similarity">
    <text evidence="6">Belongs to the PINc/VapC protein family.</text>
</comment>
<dbReference type="Gene3D" id="3.40.50.1010">
    <property type="entry name" value="5'-nuclease"/>
    <property type="match status" value="1"/>
</dbReference>
<keyword evidence="6" id="KW-0800">Toxin</keyword>
<keyword evidence="2 6" id="KW-0540">Nuclease</keyword>
<dbReference type="SUPFAM" id="SSF88723">
    <property type="entry name" value="PIN domain-like"/>
    <property type="match status" value="1"/>
</dbReference>
<keyword evidence="4 6" id="KW-0378">Hydrolase</keyword>
<evidence type="ECO:0000256" key="3">
    <source>
        <dbReference type="ARBA" id="ARBA00022723"/>
    </source>
</evidence>
<reference evidence="9" key="1">
    <citation type="submission" date="2016-10" db="EMBL/GenBank/DDBJ databases">
        <authorList>
            <person name="Varghese N."/>
            <person name="Submissions S."/>
        </authorList>
    </citation>
    <scope>NUCLEOTIDE SEQUENCE [LARGE SCALE GENOMIC DNA]</scope>
    <source>
        <strain evidence="9">DSM 44232</strain>
    </source>
</reference>
<evidence type="ECO:0000313" key="8">
    <source>
        <dbReference type="EMBL" id="SFR21428.1"/>
    </source>
</evidence>
<comment type="function">
    <text evidence="6">Toxic component of a toxin-antitoxin (TA) system. An RNase.</text>
</comment>
<dbReference type="EC" id="3.1.-.-" evidence="6"/>
<keyword evidence="9" id="KW-1185">Reference proteome</keyword>
<comment type="cofactor">
    <cofactor evidence="6">
        <name>Mg(2+)</name>
        <dbReference type="ChEBI" id="CHEBI:18420"/>
    </cofactor>
</comment>
<keyword evidence="3 6" id="KW-0479">Metal-binding</keyword>
<dbReference type="GO" id="GO:0090729">
    <property type="term" value="F:toxin activity"/>
    <property type="evidence" value="ECO:0007669"/>
    <property type="project" value="UniProtKB-KW"/>
</dbReference>
<keyword evidence="5 6" id="KW-0460">Magnesium</keyword>
<keyword evidence="1 6" id="KW-1277">Toxin-antitoxin system</keyword>
<accession>A0A1I6EV87</accession>
<evidence type="ECO:0000256" key="6">
    <source>
        <dbReference type="HAMAP-Rule" id="MF_00265"/>
    </source>
</evidence>
<dbReference type="InterPro" id="IPR029060">
    <property type="entry name" value="PIN-like_dom_sf"/>
</dbReference>
<dbReference type="EMBL" id="FOYL01000005">
    <property type="protein sequence ID" value="SFR21428.1"/>
    <property type="molecule type" value="Genomic_DNA"/>
</dbReference>
<proteinExistence type="inferred from homology"/>
<dbReference type="GO" id="GO:0000287">
    <property type="term" value="F:magnesium ion binding"/>
    <property type="evidence" value="ECO:0007669"/>
    <property type="project" value="UniProtKB-UniRule"/>
</dbReference>
<dbReference type="Pfam" id="PF01850">
    <property type="entry name" value="PIN"/>
    <property type="match status" value="1"/>
</dbReference>
<dbReference type="Proteomes" id="UP000198583">
    <property type="component" value="Unassembled WGS sequence"/>
</dbReference>
<organism evidence="8 9">
    <name type="scientific">Lentzea waywayandensis</name>
    <dbReference type="NCBI Taxonomy" id="84724"/>
    <lineage>
        <taxon>Bacteria</taxon>
        <taxon>Bacillati</taxon>
        <taxon>Actinomycetota</taxon>
        <taxon>Actinomycetes</taxon>
        <taxon>Pseudonocardiales</taxon>
        <taxon>Pseudonocardiaceae</taxon>
        <taxon>Lentzea</taxon>
    </lineage>
</organism>
<evidence type="ECO:0000313" key="9">
    <source>
        <dbReference type="Proteomes" id="UP000198583"/>
    </source>
</evidence>
<dbReference type="STRING" id="84724.SAMN04488564_105609"/>
<sequence length="131" mass="13905">MIYLDSSALVKLVRTEAESAALGRWLGLNPDPVVSSALARTEVARAVLNGEERLRVRARSVLSAVDLVPMTNDLLDEAATLTTVLRTLDAIHLATACRLRADLHAFVAYDKRLLSAAADVGLLTVAPGADG</sequence>
<evidence type="ECO:0000256" key="1">
    <source>
        <dbReference type="ARBA" id="ARBA00022649"/>
    </source>
</evidence>
<dbReference type="AlphaFoldDB" id="A0A1I6EV87"/>
<evidence type="ECO:0000256" key="5">
    <source>
        <dbReference type="ARBA" id="ARBA00022842"/>
    </source>
</evidence>
<feature type="domain" description="PIN" evidence="7">
    <location>
        <begin position="2"/>
        <end position="116"/>
    </location>
</feature>